<dbReference type="EMBL" id="JABAIL010000004">
    <property type="protein sequence ID" value="NLR92615.1"/>
    <property type="molecule type" value="Genomic_DNA"/>
</dbReference>
<protein>
    <submittedName>
        <fullName evidence="13">TonB-dependent receptor</fullName>
    </submittedName>
</protein>
<dbReference type="InterPro" id="IPR000531">
    <property type="entry name" value="Beta-barrel_TonB"/>
</dbReference>
<keyword evidence="3 8" id="KW-1134">Transmembrane beta strand</keyword>
<evidence type="ECO:0000256" key="5">
    <source>
        <dbReference type="ARBA" id="ARBA00023077"/>
    </source>
</evidence>
<dbReference type="Gene3D" id="2.170.130.10">
    <property type="entry name" value="TonB-dependent receptor, plug domain"/>
    <property type="match status" value="1"/>
</dbReference>
<comment type="similarity">
    <text evidence="8 9">Belongs to the TonB-dependent receptor family.</text>
</comment>
<keyword evidence="6 8" id="KW-0472">Membrane</keyword>
<dbReference type="Pfam" id="PF07715">
    <property type="entry name" value="Plug"/>
    <property type="match status" value="1"/>
</dbReference>
<comment type="subcellular location">
    <subcellularLocation>
        <location evidence="1 8">Cell outer membrane</location>
        <topology evidence="1 8">Multi-pass membrane protein</topology>
    </subcellularLocation>
</comment>
<proteinExistence type="inferred from homology"/>
<evidence type="ECO:0000256" key="1">
    <source>
        <dbReference type="ARBA" id="ARBA00004571"/>
    </source>
</evidence>
<dbReference type="InterPro" id="IPR008969">
    <property type="entry name" value="CarboxyPept-like_regulatory"/>
</dbReference>
<evidence type="ECO:0000256" key="4">
    <source>
        <dbReference type="ARBA" id="ARBA00022692"/>
    </source>
</evidence>
<evidence type="ECO:0000256" key="9">
    <source>
        <dbReference type="RuleBase" id="RU003357"/>
    </source>
</evidence>
<evidence type="ECO:0000313" key="14">
    <source>
        <dbReference type="Proteomes" id="UP000585050"/>
    </source>
</evidence>
<feature type="signal peptide" evidence="10">
    <location>
        <begin position="1"/>
        <end position="19"/>
    </location>
</feature>
<dbReference type="GO" id="GO:0015344">
    <property type="term" value="F:siderophore uptake transmembrane transporter activity"/>
    <property type="evidence" value="ECO:0007669"/>
    <property type="project" value="TreeGrafter"/>
</dbReference>
<dbReference type="RefSeq" id="WP_168883320.1">
    <property type="nucleotide sequence ID" value="NZ_JABAIL010000004.1"/>
</dbReference>
<evidence type="ECO:0000256" key="7">
    <source>
        <dbReference type="ARBA" id="ARBA00023237"/>
    </source>
</evidence>
<comment type="caution">
    <text evidence="13">The sequence shown here is derived from an EMBL/GenBank/DDBJ whole genome shotgun (WGS) entry which is preliminary data.</text>
</comment>
<dbReference type="GO" id="GO:0009279">
    <property type="term" value="C:cell outer membrane"/>
    <property type="evidence" value="ECO:0007669"/>
    <property type="project" value="UniProtKB-SubCell"/>
</dbReference>
<evidence type="ECO:0000256" key="2">
    <source>
        <dbReference type="ARBA" id="ARBA00022448"/>
    </source>
</evidence>
<dbReference type="InterPro" id="IPR012910">
    <property type="entry name" value="Plug_dom"/>
</dbReference>
<dbReference type="Pfam" id="PF00593">
    <property type="entry name" value="TonB_dep_Rec_b-barrel"/>
    <property type="match status" value="1"/>
</dbReference>
<keyword evidence="5 9" id="KW-0798">TonB box</keyword>
<dbReference type="PROSITE" id="PS52016">
    <property type="entry name" value="TONB_DEPENDENT_REC_3"/>
    <property type="match status" value="1"/>
</dbReference>
<dbReference type="Gene3D" id="2.40.170.20">
    <property type="entry name" value="TonB-dependent receptor, beta-barrel domain"/>
    <property type="match status" value="1"/>
</dbReference>
<keyword evidence="4 8" id="KW-0812">Transmembrane</keyword>
<feature type="chain" id="PRO_5030670585" evidence="10">
    <location>
        <begin position="20"/>
        <end position="843"/>
    </location>
</feature>
<dbReference type="InterPro" id="IPR037066">
    <property type="entry name" value="Plug_dom_sf"/>
</dbReference>
<feature type="domain" description="TonB-dependent receptor-like beta-barrel" evidence="11">
    <location>
        <begin position="318"/>
        <end position="804"/>
    </location>
</feature>
<dbReference type="InterPro" id="IPR036942">
    <property type="entry name" value="Beta-barrel_TonB_sf"/>
</dbReference>
<keyword evidence="14" id="KW-1185">Reference proteome</keyword>
<gene>
    <name evidence="13" type="ORF">HGP29_15460</name>
</gene>
<dbReference type="AlphaFoldDB" id="A0A7X8XX10"/>
<dbReference type="GO" id="GO:0044718">
    <property type="term" value="P:siderophore transmembrane transport"/>
    <property type="evidence" value="ECO:0007669"/>
    <property type="project" value="TreeGrafter"/>
</dbReference>
<keyword evidence="10" id="KW-0732">Signal</keyword>
<dbReference type="SUPFAM" id="SSF49464">
    <property type="entry name" value="Carboxypeptidase regulatory domain-like"/>
    <property type="match status" value="1"/>
</dbReference>
<dbReference type="InterPro" id="IPR039426">
    <property type="entry name" value="TonB-dep_rcpt-like"/>
</dbReference>
<evidence type="ECO:0000313" key="13">
    <source>
        <dbReference type="EMBL" id="NLR92615.1"/>
    </source>
</evidence>
<dbReference type="Proteomes" id="UP000585050">
    <property type="component" value="Unassembled WGS sequence"/>
</dbReference>
<feature type="domain" description="TonB-dependent receptor plug" evidence="12">
    <location>
        <begin position="121"/>
        <end position="228"/>
    </location>
</feature>
<evidence type="ECO:0000256" key="6">
    <source>
        <dbReference type="ARBA" id="ARBA00023136"/>
    </source>
</evidence>
<dbReference type="SUPFAM" id="SSF56935">
    <property type="entry name" value="Porins"/>
    <property type="match status" value="1"/>
</dbReference>
<accession>A0A7X8XX10</accession>
<evidence type="ECO:0000256" key="8">
    <source>
        <dbReference type="PROSITE-ProRule" id="PRU01360"/>
    </source>
</evidence>
<dbReference type="Gene3D" id="2.60.40.1120">
    <property type="entry name" value="Carboxypeptidase-like, regulatory domain"/>
    <property type="match status" value="1"/>
</dbReference>
<dbReference type="PANTHER" id="PTHR30069:SF50">
    <property type="entry name" value="TONB-DEPENDENT RECEPTOR HI_1217-RELATED"/>
    <property type="match status" value="1"/>
</dbReference>
<keyword evidence="7 8" id="KW-0998">Cell outer membrane</keyword>
<dbReference type="PANTHER" id="PTHR30069">
    <property type="entry name" value="TONB-DEPENDENT OUTER MEMBRANE RECEPTOR"/>
    <property type="match status" value="1"/>
</dbReference>
<organism evidence="13 14">
    <name type="scientific">Flammeovirga agarivorans</name>
    <dbReference type="NCBI Taxonomy" id="2726742"/>
    <lineage>
        <taxon>Bacteria</taxon>
        <taxon>Pseudomonadati</taxon>
        <taxon>Bacteroidota</taxon>
        <taxon>Cytophagia</taxon>
        <taxon>Cytophagales</taxon>
        <taxon>Flammeovirgaceae</taxon>
        <taxon>Flammeovirga</taxon>
    </lineage>
</organism>
<keyword evidence="2 8" id="KW-0813">Transport</keyword>
<evidence type="ECO:0000259" key="12">
    <source>
        <dbReference type="Pfam" id="PF07715"/>
    </source>
</evidence>
<evidence type="ECO:0000256" key="10">
    <source>
        <dbReference type="SAM" id="SignalP"/>
    </source>
</evidence>
<keyword evidence="13" id="KW-0675">Receptor</keyword>
<sequence>MKKFYLLLLTTLISFSTFAQEVSTLIKGIVIDNDTKDPVIGATVVIDGTKTGSITNFNGEFAIRTQQQGPKKVIISFVGYKSIEKEVNLTGEEVSFGELKLASDAIGLNEVEVIASVAIDRKTPVAVSTINPESIETKLGTKEFPEILKSTPGVYATKQGGGYGDSRINLRGFSSANIAVMINGVPVNDMENGSVYWSNWAGLSDVTRSMQVQRGLGASKVAVPSIGGTINILTKTTDADKGGNVYYGIGNDGREKIGLTLSTGKMDNGFAVTFSGSRTTGQGFVDATSFEGYSYFLNVSKEINKNHMLSFTAFGAPQTHGQRNGYNQGIEDYQKNGGIRYNPDWGYLDGQEYNLFTNFYHKPQISLNHYWTINEKSNLSTSAYVSIGQGGGTGFLGTSKDTDAYRRADGQIDFEKIRDENVALAEQGLGSETILRSSNNNHTWVGALSVYDNKLTDYLTFMGGLDVRYYYGEHYRQVEDLLGGEYFLNTSNVNIPNQKAVVGDKVAYHNDGEVYWLGGFGQLEYSKDRLSAFVSAAVSQTTYVRYDFFNYTPENQKSDNYNFLGYSAKGGVNYNLTDNHNVFFNTGYISRAPFFRSVFPNYTNDGNKDAENEKILSFELGYGYRSAKFNANVNIYHTQWKDRSFTRTVNQDFTANLLGVNATHQGIEVDAKYKVNHKLSFYGMLSVGDWRWDNDLNNVPIYDQNNQVVDSVNVFIKDLHVGNSAQTTAALGFDYELVKGLKLGVDYNFFGNNYADFDPTRRNDSEDRSEAWKMEDFNVVDINIRYKFQIGKLNSTLYGNVDNLFDVEYITDAQDGADHTAQSATRVYYGLGRTWNMGMKLNF</sequence>
<evidence type="ECO:0000259" key="11">
    <source>
        <dbReference type="Pfam" id="PF00593"/>
    </source>
</evidence>
<reference evidence="13 14" key="1">
    <citation type="submission" date="2020-04" db="EMBL/GenBank/DDBJ databases">
        <title>Flammeovirga sp. SR4, a novel species isolated from seawater.</title>
        <authorList>
            <person name="Wang X."/>
        </authorList>
    </citation>
    <scope>NUCLEOTIDE SEQUENCE [LARGE SCALE GENOMIC DNA]</scope>
    <source>
        <strain evidence="13 14">SR4</strain>
    </source>
</reference>
<dbReference type="Pfam" id="PF13715">
    <property type="entry name" value="CarbopepD_reg_2"/>
    <property type="match status" value="1"/>
</dbReference>
<evidence type="ECO:0000256" key="3">
    <source>
        <dbReference type="ARBA" id="ARBA00022452"/>
    </source>
</evidence>
<name>A0A7X8XX10_9BACT</name>